<name>A0A2A8CUB7_9BACT</name>
<keyword evidence="2" id="KW-1185">Reference proteome</keyword>
<reference evidence="1 2" key="1">
    <citation type="submission" date="2017-10" db="EMBL/GenBank/DDBJ databases">
        <title>Draft genome of Longibacter Salinarum.</title>
        <authorList>
            <person name="Goh K.M."/>
            <person name="Shamsir M.S."/>
            <person name="Lim S.W."/>
        </authorList>
    </citation>
    <scope>NUCLEOTIDE SEQUENCE [LARGE SCALE GENOMIC DNA]</scope>
    <source>
        <strain evidence="1 2">KCTC 52045</strain>
    </source>
</reference>
<evidence type="ECO:0000313" key="2">
    <source>
        <dbReference type="Proteomes" id="UP000220102"/>
    </source>
</evidence>
<comment type="caution">
    <text evidence="1">The sequence shown here is derived from an EMBL/GenBank/DDBJ whole genome shotgun (WGS) entry which is preliminary data.</text>
</comment>
<evidence type="ECO:0000313" key="1">
    <source>
        <dbReference type="EMBL" id="PEN11389.1"/>
    </source>
</evidence>
<sequence length="63" mass="7330">MSETASDPFALSDEELLEEIEQLDRRGANTETIVETLEIRYGRHRVGRHQLVSAIQRLIHREN</sequence>
<gene>
    <name evidence="1" type="ORF">CRI94_15230</name>
</gene>
<dbReference type="Proteomes" id="UP000220102">
    <property type="component" value="Unassembled WGS sequence"/>
</dbReference>
<organism evidence="1 2">
    <name type="scientific">Longibacter salinarum</name>
    <dbReference type="NCBI Taxonomy" id="1850348"/>
    <lineage>
        <taxon>Bacteria</taxon>
        <taxon>Pseudomonadati</taxon>
        <taxon>Rhodothermota</taxon>
        <taxon>Rhodothermia</taxon>
        <taxon>Rhodothermales</taxon>
        <taxon>Salisaetaceae</taxon>
        <taxon>Longibacter</taxon>
    </lineage>
</organism>
<dbReference type="EMBL" id="PDEQ01000009">
    <property type="protein sequence ID" value="PEN11389.1"/>
    <property type="molecule type" value="Genomic_DNA"/>
</dbReference>
<proteinExistence type="predicted"/>
<dbReference type="AlphaFoldDB" id="A0A2A8CUB7"/>
<accession>A0A2A8CUB7</accession>
<protein>
    <submittedName>
        <fullName evidence="1">Uncharacterized protein</fullName>
    </submittedName>
</protein>
<dbReference type="RefSeq" id="WP_098077806.1">
    <property type="nucleotide sequence ID" value="NZ_PDEQ01000009.1"/>
</dbReference>